<gene>
    <name evidence="1" type="ORF">MRS75_19405</name>
</gene>
<dbReference type="EMBL" id="JALDYZ010000013">
    <property type="protein sequence ID" value="MDI7924233.1"/>
    <property type="molecule type" value="Genomic_DNA"/>
</dbReference>
<protein>
    <submittedName>
        <fullName evidence="1">GDYXXLXY domain-containing protein</fullName>
    </submittedName>
</protein>
<evidence type="ECO:0000313" key="2">
    <source>
        <dbReference type="Proteomes" id="UP001161580"/>
    </source>
</evidence>
<dbReference type="AlphaFoldDB" id="A0AAE3QI01"/>
<evidence type="ECO:0000313" key="1">
    <source>
        <dbReference type="EMBL" id="MDI7924233.1"/>
    </source>
</evidence>
<dbReference type="Pfam" id="PF14345">
    <property type="entry name" value="GDYXXLXY"/>
    <property type="match status" value="1"/>
</dbReference>
<dbReference type="RefSeq" id="WP_311788268.1">
    <property type="nucleotide sequence ID" value="NZ_JALDYY010000014.1"/>
</dbReference>
<dbReference type="InterPro" id="IPR025833">
    <property type="entry name" value="GDYXXLXY"/>
</dbReference>
<organism evidence="1 2">
    <name type="scientific">Ferirhizobium litorale</name>
    <dbReference type="NCBI Taxonomy" id="2927786"/>
    <lineage>
        <taxon>Bacteria</taxon>
        <taxon>Pseudomonadati</taxon>
        <taxon>Pseudomonadota</taxon>
        <taxon>Alphaproteobacteria</taxon>
        <taxon>Hyphomicrobiales</taxon>
        <taxon>Rhizobiaceae</taxon>
        <taxon>Ferirhizobium</taxon>
    </lineage>
</organism>
<accession>A0AAE3QI01</accession>
<sequence length="192" mass="20808">MTGKTTSPLRYMIAALVVALLQTGVVGYMVSSRAAILRSGTEILLKTVPVDPRDLLRGDYVVLNYEISTIPADKVVGERPPQSGNHGLRVRLQKGADDYWSVSEASFEPLPPQPDSVVASGTAFYDPSWGDAPLIAKYGIERFYVPEGQGRDLESARGTEQLAVAVRVSQAGQAQIRALLLDGKPVHDEPLY</sequence>
<name>A0AAE3QI01_9HYPH</name>
<reference evidence="1" key="1">
    <citation type="submission" date="2022-03" db="EMBL/GenBank/DDBJ databases">
        <title>Fererhizobium litorale gen. nov., sp. nov., isolated from sandy sediments of the Sea of Japan seashore.</title>
        <authorList>
            <person name="Romanenko L."/>
            <person name="Kurilenko V."/>
            <person name="Otstavnykh N."/>
            <person name="Svetashev V."/>
            <person name="Tekutyeva L."/>
            <person name="Isaeva M."/>
            <person name="Mikhailov V."/>
        </authorList>
    </citation>
    <scope>NUCLEOTIDE SEQUENCE</scope>
    <source>
        <strain evidence="1">KMM 9576</strain>
    </source>
</reference>
<comment type="caution">
    <text evidence="1">The sequence shown here is derived from an EMBL/GenBank/DDBJ whole genome shotgun (WGS) entry which is preliminary data.</text>
</comment>
<keyword evidence="2" id="KW-1185">Reference proteome</keyword>
<proteinExistence type="predicted"/>
<dbReference type="Proteomes" id="UP001161580">
    <property type="component" value="Unassembled WGS sequence"/>
</dbReference>